<evidence type="ECO:0000256" key="1">
    <source>
        <dbReference type="SAM" id="MobiDB-lite"/>
    </source>
</evidence>
<dbReference type="InParanoid" id="A0A2K1INM5"/>
<dbReference type="Proteomes" id="UP000006727">
    <property type="component" value="Chromosome 22"/>
</dbReference>
<organism evidence="2">
    <name type="scientific">Physcomitrium patens</name>
    <name type="common">Spreading-leaved earth moss</name>
    <name type="synonym">Physcomitrella patens</name>
    <dbReference type="NCBI Taxonomy" id="3218"/>
    <lineage>
        <taxon>Eukaryota</taxon>
        <taxon>Viridiplantae</taxon>
        <taxon>Streptophyta</taxon>
        <taxon>Embryophyta</taxon>
        <taxon>Bryophyta</taxon>
        <taxon>Bryophytina</taxon>
        <taxon>Bryopsida</taxon>
        <taxon>Funariidae</taxon>
        <taxon>Funariales</taxon>
        <taxon>Funariaceae</taxon>
        <taxon>Physcomitrium</taxon>
    </lineage>
</organism>
<proteinExistence type="predicted"/>
<evidence type="ECO:0000313" key="4">
    <source>
        <dbReference type="Proteomes" id="UP000006727"/>
    </source>
</evidence>
<reference evidence="3" key="3">
    <citation type="submission" date="2020-12" db="UniProtKB">
        <authorList>
            <consortium name="EnsemblPlants"/>
        </authorList>
    </citation>
    <scope>IDENTIFICATION</scope>
</reference>
<accession>A0A2K1INM5</accession>
<evidence type="ECO:0000313" key="3">
    <source>
        <dbReference type="EnsemblPlants" id="PAC:32904433.CDS.1"/>
    </source>
</evidence>
<gene>
    <name evidence="2" type="ORF">PHYPA_027197</name>
</gene>
<sequence>MFETAHPCPTHGQLSQISTKDCDSSATSVKPVSPKPGFRNMLWDLSVTRAAESHEISELDDEHSETAEPIREIKLVSE</sequence>
<dbReference type="EnsemblPlants" id="Pp3c22_15579V3.1">
    <property type="protein sequence ID" value="PAC:32904433.CDS.1"/>
    <property type="gene ID" value="Pp3c22_15579"/>
</dbReference>
<dbReference type="PaxDb" id="3218-PP1S71_145V6.1"/>
<keyword evidence="4" id="KW-1185">Reference proteome</keyword>
<reference evidence="2 4" key="1">
    <citation type="journal article" date="2008" name="Science">
        <title>The Physcomitrella genome reveals evolutionary insights into the conquest of land by plants.</title>
        <authorList>
            <person name="Rensing S."/>
            <person name="Lang D."/>
            <person name="Zimmer A."/>
            <person name="Terry A."/>
            <person name="Salamov A."/>
            <person name="Shapiro H."/>
            <person name="Nishiyama T."/>
            <person name="Perroud P.-F."/>
            <person name="Lindquist E."/>
            <person name="Kamisugi Y."/>
            <person name="Tanahashi T."/>
            <person name="Sakakibara K."/>
            <person name="Fujita T."/>
            <person name="Oishi K."/>
            <person name="Shin-I T."/>
            <person name="Kuroki Y."/>
            <person name="Toyoda A."/>
            <person name="Suzuki Y."/>
            <person name="Hashimoto A."/>
            <person name="Yamaguchi K."/>
            <person name="Sugano A."/>
            <person name="Kohara Y."/>
            <person name="Fujiyama A."/>
            <person name="Anterola A."/>
            <person name="Aoki S."/>
            <person name="Ashton N."/>
            <person name="Barbazuk W.B."/>
            <person name="Barker E."/>
            <person name="Bennetzen J."/>
            <person name="Bezanilla M."/>
            <person name="Blankenship R."/>
            <person name="Cho S.H."/>
            <person name="Dutcher S."/>
            <person name="Estelle M."/>
            <person name="Fawcett J.A."/>
            <person name="Gundlach H."/>
            <person name="Hanada K."/>
            <person name="Heyl A."/>
            <person name="Hicks K.A."/>
            <person name="Hugh J."/>
            <person name="Lohr M."/>
            <person name="Mayer K."/>
            <person name="Melkozernov A."/>
            <person name="Murata T."/>
            <person name="Nelson D."/>
            <person name="Pils B."/>
            <person name="Prigge M."/>
            <person name="Reiss B."/>
            <person name="Renner T."/>
            <person name="Rombauts S."/>
            <person name="Rushton P."/>
            <person name="Sanderfoot A."/>
            <person name="Schween G."/>
            <person name="Shiu S.-H."/>
            <person name="Stueber K."/>
            <person name="Theodoulou F.L."/>
            <person name="Tu H."/>
            <person name="Van de Peer Y."/>
            <person name="Verrier P.J."/>
            <person name="Waters E."/>
            <person name="Wood A."/>
            <person name="Yang L."/>
            <person name="Cove D."/>
            <person name="Cuming A."/>
            <person name="Hasebe M."/>
            <person name="Lucas S."/>
            <person name="Mishler D.B."/>
            <person name="Reski R."/>
            <person name="Grigoriev I."/>
            <person name="Quatrano R.S."/>
            <person name="Boore J.L."/>
        </authorList>
    </citation>
    <scope>NUCLEOTIDE SEQUENCE [LARGE SCALE GENOMIC DNA]</scope>
    <source>
        <strain evidence="3 4">cv. Gransden 2004</strain>
    </source>
</reference>
<name>A0A2K1INM5_PHYPA</name>
<feature type="region of interest" description="Disordered" evidence="1">
    <location>
        <begin position="53"/>
        <end position="78"/>
    </location>
</feature>
<feature type="region of interest" description="Disordered" evidence="1">
    <location>
        <begin position="1"/>
        <end position="33"/>
    </location>
</feature>
<evidence type="ECO:0000313" key="2">
    <source>
        <dbReference type="EMBL" id="PNR30881.1"/>
    </source>
</evidence>
<dbReference type="AlphaFoldDB" id="A0A2K1INM5"/>
<protein>
    <submittedName>
        <fullName evidence="2 3">Uncharacterized protein</fullName>
    </submittedName>
</protein>
<dbReference type="EMBL" id="ABEU02000022">
    <property type="protein sequence ID" value="PNR30881.1"/>
    <property type="molecule type" value="Genomic_DNA"/>
</dbReference>
<dbReference type="Gramene" id="Pp3c22_15579V3.1">
    <property type="protein sequence ID" value="PAC:32904433.CDS.1"/>
    <property type="gene ID" value="Pp3c22_15579"/>
</dbReference>
<reference evidence="2 4" key="2">
    <citation type="journal article" date="2018" name="Plant J.">
        <title>The Physcomitrella patens chromosome-scale assembly reveals moss genome structure and evolution.</title>
        <authorList>
            <person name="Lang D."/>
            <person name="Ullrich K.K."/>
            <person name="Murat F."/>
            <person name="Fuchs J."/>
            <person name="Jenkins J."/>
            <person name="Haas F.B."/>
            <person name="Piednoel M."/>
            <person name="Gundlach H."/>
            <person name="Van Bel M."/>
            <person name="Meyberg R."/>
            <person name="Vives C."/>
            <person name="Morata J."/>
            <person name="Symeonidi A."/>
            <person name="Hiss M."/>
            <person name="Muchero W."/>
            <person name="Kamisugi Y."/>
            <person name="Saleh O."/>
            <person name="Blanc G."/>
            <person name="Decker E.L."/>
            <person name="van Gessel N."/>
            <person name="Grimwood J."/>
            <person name="Hayes R.D."/>
            <person name="Graham S.W."/>
            <person name="Gunter L.E."/>
            <person name="McDaniel S.F."/>
            <person name="Hoernstein S.N.W."/>
            <person name="Larsson A."/>
            <person name="Li F.W."/>
            <person name="Perroud P.F."/>
            <person name="Phillips J."/>
            <person name="Ranjan P."/>
            <person name="Rokshar D.S."/>
            <person name="Rothfels C.J."/>
            <person name="Schneider L."/>
            <person name="Shu S."/>
            <person name="Stevenson D.W."/>
            <person name="Thummler F."/>
            <person name="Tillich M."/>
            <person name="Villarreal Aguilar J.C."/>
            <person name="Widiez T."/>
            <person name="Wong G.K."/>
            <person name="Wymore A."/>
            <person name="Zhang Y."/>
            <person name="Zimmer A.D."/>
            <person name="Quatrano R.S."/>
            <person name="Mayer K.F.X."/>
            <person name="Goodstein D."/>
            <person name="Casacuberta J.M."/>
            <person name="Vandepoele K."/>
            <person name="Reski R."/>
            <person name="Cuming A.C."/>
            <person name="Tuskan G.A."/>
            <person name="Maumus F."/>
            <person name="Salse J."/>
            <person name="Schmutz J."/>
            <person name="Rensing S.A."/>
        </authorList>
    </citation>
    <scope>NUCLEOTIDE SEQUENCE [LARGE SCALE GENOMIC DNA]</scope>
    <source>
        <strain evidence="3 4">cv. Gransden 2004</strain>
    </source>
</reference>
<feature type="compositionally biased region" description="Basic and acidic residues" evidence="1">
    <location>
        <begin position="64"/>
        <end position="78"/>
    </location>
</feature>
<feature type="compositionally biased region" description="Polar residues" evidence="1">
    <location>
        <begin position="12"/>
        <end position="30"/>
    </location>
</feature>